<comment type="caution">
    <text evidence="2">The sequence shown here is derived from an EMBL/GenBank/DDBJ whole genome shotgun (WGS) entry which is preliminary data.</text>
</comment>
<reference evidence="3" key="1">
    <citation type="journal article" date="2023" name="Mol. Phylogenet. Evol.">
        <title>Genome-scale phylogeny and comparative genomics of the fungal order Sordariales.</title>
        <authorList>
            <person name="Hensen N."/>
            <person name="Bonometti L."/>
            <person name="Westerberg I."/>
            <person name="Brannstrom I.O."/>
            <person name="Guillou S."/>
            <person name="Cros-Aarteil S."/>
            <person name="Calhoun S."/>
            <person name="Haridas S."/>
            <person name="Kuo A."/>
            <person name="Mondo S."/>
            <person name="Pangilinan J."/>
            <person name="Riley R."/>
            <person name="LaButti K."/>
            <person name="Andreopoulos B."/>
            <person name="Lipzen A."/>
            <person name="Chen C."/>
            <person name="Yan M."/>
            <person name="Daum C."/>
            <person name="Ng V."/>
            <person name="Clum A."/>
            <person name="Steindorff A."/>
            <person name="Ohm R.A."/>
            <person name="Martin F."/>
            <person name="Silar P."/>
            <person name="Natvig D.O."/>
            <person name="Lalanne C."/>
            <person name="Gautier V."/>
            <person name="Ament-Velasquez S.L."/>
            <person name="Kruys A."/>
            <person name="Hutchinson M.I."/>
            <person name="Powell A.J."/>
            <person name="Barry K."/>
            <person name="Miller A.N."/>
            <person name="Grigoriev I.V."/>
            <person name="Debuchy R."/>
            <person name="Gladieux P."/>
            <person name="Hiltunen Thoren M."/>
            <person name="Johannesson H."/>
        </authorList>
    </citation>
    <scope>NUCLEOTIDE SEQUENCE [LARGE SCALE GENOMIC DNA]</scope>
    <source>
        <strain evidence="3">CBS 284.82</strain>
    </source>
</reference>
<dbReference type="EMBL" id="MU854557">
    <property type="protein sequence ID" value="KAK4033027.1"/>
    <property type="molecule type" value="Genomic_DNA"/>
</dbReference>
<organism evidence="2 3">
    <name type="scientific">Parachaetomium inaequale</name>
    <dbReference type="NCBI Taxonomy" id="2588326"/>
    <lineage>
        <taxon>Eukaryota</taxon>
        <taxon>Fungi</taxon>
        <taxon>Dikarya</taxon>
        <taxon>Ascomycota</taxon>
        <taxon>Pezizomycotina</taxon>
        <taxon>Sordariomycetes</taxon>
        <taxon>Sordariomycetidae</taxon>
        <taxon>Sordariales</taxon>
        <taxon>Chaetomiaceae</taxon>
        <taxon>Parachaetomium</taxon>
    </lineage>
</organism>
<proteinExistence type="predicted"/>
<keyword evidence="3" id="KW-1185">Reference proteome</keyword>
<gene>
    <name evidence="2" type="ORF">C8A01DRAFT_50316</name>
</gene>
<accession>A0AAN6SMQ9</accession>
<dbReference type="Proteomes" id="UP001303115">
    <property type="component" value="Unassembled WGS sequence"/>
</dbReference>
<feature type="region of interest" description="Disordered" evidence="1">
    <location>
        <begin position="283"/>
        <end position="309"/>
    </location>
</feature>
<sequence length="309" mass="35440">MSADGGTVEDFRRSQVEQEQVCRIYQMKEQLEDVDTCVLDQERLDSLGVAIGHPLDVDDKGTWDLGTTFFQPWVPSEVLAEVAAGSIWWDKLLSEHSPAEWEYASYKTEWFTMSLKHLYEMDRDLWEPWHVDLTQINLGTGLQLPFYREGTIDRDVQLQYQPEGAYFPVDETKPHVCCCVGDSTEDPGDQVLRSDVDYAIALVSFRLRMGRHTGHHTKPGLIYTFERDEFARITQVHFDGKTNKLVLRQSRQLDLRGPEPTADAFLLLRWMANRPIGETEYVDEAEPEKEEATTPDRPNTAPKLLLGCA</sequence>
<name>A0AAN6SMQ9_9PEZI</name>
<dbReference type="AlphaFoldDB" id="A0AAN6SMQ9"/>
<protein>
    <submittedName>
        <fullName evidence="2">Uncharacterized protein</fullName>
    </submittedName>
</protein>
<evidence type="ECO:0000256" key="1">
    <source>
        <dbReference type="SAM" id="MobiDB-lite"/>
    </source>
</evidence>
<evidence type="ECO:0000313" key="2">
    <source>
        <dbReference type="EMBL" id="KAK4033027.1"/>
    </source>
</evidence>
<evidence type="ECO:0000313" key="3">
    <source>
        <dbReference type="Proteomes" id="UP001303115"/>
    </source>
</evidence>